<dbReference type="Gene3D" id="2.40.50.140">
    <property type="entry name" value="Nucleic acid-binding proteins"/>
    <property type="match status" value="1"/>
</dbReference>
<evidence type="ECO:0000256" key="7">
    <source>
        <dbReference type="ARBA" id="ARBA00022833"/>
    </source>
</evidence>
<keyword evidence="1" id="KW-0963">Cytoplasm</keyword>
<evidence type="ECO:0000256" key="6">
    <source>
        <dbReference type="ARBA" id="ARBA00022801"/>
    </source>
</evidence>
<evidence type="ECO:0000259" key="10">
    <source>
        <dbReference type="PROSITE" id="PS50936"/>
    </source>
</evidence>
<dbReference type="NCBIfam" id="TIGR00157">
    <property type="entry name" value="ribosome small subunit-dependent GTPase A"/>
    <property type="match status" value="1"/>
</dbReference>
<keyword evidence="9" id="KW-0342">GTP-binding</keyword>
<evidence type="ECO:0000256" key="4">
    <source>
        <dbReference type="ARBA" id="ARBA00022730"/>
    </source>
</evidence>
<organism evidence="12">
    <name type="scientific">bioreactor metagenome</name>
    <dbReference type="NCBI Taxonomy" id="1076179"/>
    <lineage>
        <taxon>unclassified sequences</taxon>
        <taxon>metagenomes</taxon>
        <taxon>ecological metagenomes</taxon>
    </lineage>
</organism>
<dbReference type="InterPro" id="IPR004881">
    <property type="entry name" value="Ribosome_biogen_GTPase_RsgA"/>
</dbReference>
<dbReference type="EMBL" id="VSSQ01027730">
    <property type="protein sequence ID" value="MPM77119.1"/>
    <property type="molecule type" value="Genomic_DNA"/>
</dbReference>
<evidence type="ECO:0000313" key="12">
    <source>
        <dbReference type="EMBL" id="MPM77119.1"/>
    </source>
</evidence>
<evidence type="ECO:0000256" key="1">
    <source>
        <dbReference type="ARBA" id="ARBA00022490"/>
    </source>
</evidence>
<evidence type="ECO:0000256" key="8">
    <source>
        <dbReference type="ARBA" id="ARBA00022884"/>
    </source>
</evidence>
<dbReference type="InterPro" id="IPR027417">
    <property type="entry name" value="P-loop_NTPase"/>
</dbReference>
<dbReference type="InterPro" id="IPR012340">
    <property type="entry name" value="NA-bd_OB-fold"/>
</dbReference>
<keyword evidence="2" id="KW-0690">Ribosome biogenesis</keyword>
<comment type="caution">
    <text evidence="12">The sequence shown here is derived from an EMBL/GenBank/DDBJ whole genome shotgun (WGS) entry which is preliminary data.</text>
</comment>
<dbReference type="GO" id="GO:0042254">
    <property type="term" value="P:ribosome biogenesis"/>
    <property type="evidence" value="ECO:0007669"/>
    <property type="project" value="UniProtKB-KW"/>
</dbReference>
<dbReference type="HAMAP" id="MF_01820">
    <property type="entry name" value="GTPase_RsgA"/>
    <property type="match status" value="1"/>
</dbReference>
<proteinExistence type="inferred from homology"/>
<evidence type="ECO:0000256" key="9">
    <source>
        <dbReference type="ARBA" id="ARBA00023134"/>
    </source>
</evidence>
<reference evidence="12" key="1">
    <citation type="submission" date="2019-08" db="EMBL/GenBank/DDBJ databases">
        <authorList>
            <person name="Kucharzyk K."/>
            <person name="Murdoch R.W."/>
            <person name="Higgins S."/>
            <person name="Loffler F."/>
        </authorList>
    </citation>
    <scope>NUCLEOTIDE SEQUENCE</scope>
</reference>
<name>A0A645CJJ3_9ZZZZ</name>
<dbReference type="SUPFAM" id="SSF50249">
    <property type="entry name" value="Nucleic acid-binding proteins"/>
    <property type="match status" value="1"/>
</dbReference>
<accession>A0A645CJJ3</accession>
<dbReference type="Gene3D" id="3.40.50.300">
    <property type="entry name" value="P-loop containing nucleotide triphosphate hydrolases"/>
    <property type="match status" value="1"/>
</dbReference>
<evidence type="ECO:0000256" key="3">
    <source>
        <dbReference type="ARBA" id="ARBA00022723"/>
    </source>
</evidence>
<keyword evidence="6 12" id="KW-0378">Hydrolase</keyword>
<dbReference type="Gene3D" id="1.10.40.50">
    <property type="entry name" value="Probable gtpase engc, domain 3"/>
    <property type="match status" value="1"/>
</dbReference>
<dbReference type="EC" id="3.6.1.-" evidence="12"/>
<evidence type="ECO:0000259" key="11">
    <source>
        <dbReference type="PROSITE" id="PS51721"/>
    </source>
</evidence>
<dbReference type="GO" id="GO:0005525">
    <property type="term" value="F:GTP binding"/>
    <property type="evidence" value="ECO:0007669"/>
    <property type="project" value="UniProtKB-KW"/>
</dbReference>
<dbReference type="InterPro" id="IPR030378">
    <property type="entry name" value="G_CP_dom"/>
</dbReference>
<dbReference type="PANTHER" id="PTHR32120:SF11">
    <property type="entry name" value="SMALL RIBOSOMAL SUBUNIT BIOGENESIS GTPASE RSGA 1, MITOCHONDRIAL-RELATED"/>
    <property type="match status" value="1"/>
</dbReference>
<evidence type="ECO:0000256" key="5">
    <source>
        <dbReference type="ARBA" id="ARBA00022741"/>
    </source>
</evidence>
<keyword evidence="8" id="KW-0694">RNA-binding</keyword>
<dbReference type="Pfam" id="PF16745">
    <property type="entry name" value="RsgA_N"/>
    <property type="match status" value="1"/>
</dbReference>
<keyword evidence="7" id="KW-0862">Zinc</keyword>
<dbReference type="SUPFAM" id="SSF52540">
    <property type="entry name" value="P-loop containing nucleoside triphosphate hydrolases"/>
    <property type="match status" value="1"/>
</dbReference>
<dbReference type="GO" id="GO:0046872">
    <property type="term" value="F:metal ion binding"/>
    <property type="evidence" value="ECO:0007669"/>
    <property type="project" value="UniProtKB-KW"/>
</dbReference>
<dbReference type="AlphaFoldDB" id="A0A645CJJ3"/>
<evidence type="ECO:0000256" key="2">
    <source>
        <dbReference type="ARBA" id="ARBA00022517"/>
    </source>
</evidence>
<keyword evidence="3" id="KW-0479">Metal-binding</keyword>
<feature type="domain" description="CP-type G" evidence="11">
    <location>
        <begin position="81"/>
        <end position="239"/>
    </location>
</feature>
<dbReference type="InterPro" id="IPR031944">
    <property type="entry name" value="RsgA_N"/>
</dbReference>
<dbReference type="PROSITE" id="PS51721">
    <property type="entry name" value="G_CP"/>
    <property type="match status" value="1"/>
</dbReference>
<dbReference type="PROSITE" id="PS50936">
    <property type="entry name" value="ENGC_GTPASE"/>
    <property type="match status" value="1"/>
</dbReference>
<gene>
    <name evidence="12" type="primary">rsgA_49</name>
    <name evidence="12" type="ORF">SDC9_124119</name>
</gene>
<dbReference type="GO" id="GO:0019843">
    <property type="term" value="F:rRNA binding"/>
    <property type="evidence" value="ECO:0007669"/>
    <property type="project" value="UniProtKB-KW"/>
</dbReference>
<keyword evidence="4" id="KW-0699">rRNA-binding</keyword>
<protein>
    <submittedName>
        <fullName evidence="12">Small ribosomal subunit biogenesis GTPase RsgA</fullName>
        <ecNumber evidence="12">3.6.1.-</ecNumber>
    </submittedName>
</protein>
<dbReference type="CDD" id="cd01854">
    <property type="entry name" value="YjeQ_EngC"/>
    <property type="match status" value="1"/>
</dbReference>
<dbReference type="GO" id="GO:0003924">
    <property type="term" value="F:GTPase activity"/>
    <property type="evidence" value="ECO:0007669"/>
    <property type="project" value="InterPro"/>
</dbReference>
<dbReference type="PANTHER" id="PTHR32120">
    <property type="entry name" value="SMALL RIBOSOMAL SUBUNIT BIOGENESIS GTPASE RSGA"/>
    <property type="match status" value="1"/>
</dbReference>
<dbReference type="InterPro" id="IPR010914">
    <property type="entry name" value="RsgA_GTPase_dom"/>
</dbReference>
<sequence length="308" mass="34054">MKSFDLTGRVTRYQSGFFVVSTPQGVFTCVIRGRLKRRTFQGDILGIGDDVNITRLSPDTGVIEDILPRKNALVRMDPTPRGDYQQILLANPDQLVAIFACANPEPHLRMLDRFLVVGEKQRVPSIIVVNKVDLENLEKVKEKFKIYPDLGYPVVYTSAKAGIGIEELSARLVNKISAFAGPSGVGKSSLLNAIQPGLGVAVNEISEATNKGKHTTVVRELFPLNEGGFVADLPGIRRLALWDTEPEELDGYFPELRDLVSECQFNDCTHRNEPGCAVVEAVESGKVSQERYVSYLKLRYGDEAELEG</sequence>
<feature type="domain" description="EngC GTPase" evidence="10">
    <location>
        <begin position="90"/>
        <end position="237"/>
    </location>
</feature>
<dbReference type="Pfam" id="PF03193">
    <property type="entry name" value="RsgA_GTPase"/>
    <property type="match status" value="1"/>
</dbReference>
<keyword evidence="5" id="KW-0547">Nucleotide-binding</keyword>